<keyword evidence="9" id="KW-0472">Membrane</keyword>
<comment type="cofactor">
    <cofactor evidence="8">
        <name>Cu cation</name>
        <dbReference type="ChEBI" id="CHEBI:23378"/>
    </cofactor>
    <text evidence="8">Contains 1 topaquinone per subunit.</text>
</comment>
<dbReference type="GO" id="GO:0009308">
    <property type="term" value="P:amine metabolic process"/>
    <property type="evidence" value="ECO:0007669"/>
    <property type="project" value="UniProtKB-UniRule"/>
</dbReference>
<dbReference type="Pfam" id="PF02727">
    <property type="entry name" value="Cu_amine_oxidN2"/>
    <property type="match status" value="1"/>
</dbReference>
<dbReference type="InterPro" id="IPR015800">
    <property type="entry name" value="Cu_amine_oxidase_N2"/>
</dbReference>
<dbReference type="InterPro" id="IPR036460">
    <property type="entry name" value="Cu_amine_oxidase_C_sf"/>
</dbReference>
<evidence type="ECO:0000256" key="1">
    <source>
        <dbReference type="ARBA" id="ARBA00007983"/>
    </source>
</evidence>
<dbReference type="GO" id="GO:0005507">
    <property type="term" value="F:copper ion binding"/>
    <property type="evidence" value="ECO:0007669"/>
    <property type="project" value="InterPro"/>
</dbReference>
<accession>A0A9D4K9W4</accession>
<evidence type="ECO:0000313" key="12">
    <source>
        <dbReference type="EMBL" id="KAH3835609.1"/>
    </source>
</evidence>
<evidence type="ECO:0000256" key="7">
    <source>
        <dbReference type="PIRSR" id="PIRSR600269-51"/>
    </source>
</evidence>
<reference evidence="12" key="2">
    <citation type="submission" date="2020-11" db="EMBL/GenBank/DDBJ databases">
        <authorList>
            <person name="McCartney M.A."/>
            <person name="Auch B."/>
            <person name="Kono T."/>
            <person name="Mallez S."/>
            <person name="Becker A."/>
            <person name="Gohl D.M."/>
            <person name="Silverstein K.A.T."/>
            <person name="Koren S."/>
            <person name="Bechman K.B."/>
            <person name="Herman A."/>
            <person name="Abrahante J.E."/>
            <person name="Garbe J."/>
        </authorList>
    </citation>
    <scope>NUCLEOTIDE SEQUENCE</scope>
    <source>
        <strain evidence="12">Duluth1</strain>
        <tissue evidence="12">Whole animal</tissue>
    </source>
</reference>
<evidence type="ECO:0000256" key="3">
    <source>
        <dbReference type="ARBA" id="ARBA00022772"/>
    </source>
</evidence>
<dbReference type="PROSITE" id="PS01165">
    <property type="entry name" value="COPPER_AMINE_OXID_2"/>
    <property type="match status" value="1"/>
</dbReference>
<dbReference type="AlphaFoldDB" id="A0A9D4K9W4"/>
<dbReference type="GO" id="GO:0008131">
    <property type="term" value="F:primary methylamine oxidase activity"/>
    <property type="evidence" value="ECO:0007669"/>
    <property type="project" value="InterPro"/>
</dbReference>
<dbReference type="EC" id="1.4.3.-" evidence="8"/>
<dbReference type="SUPFAM" id="SSF54416">
    <property type="entry name" value="Amine oxidase N-terminal region"/>
    <property type="match status" value="2"/>
</dbReference>
<dbReference type="FunFam" id="2.70.98.20:FF:000002">
    <property type="entry name" value="Amine oxidase"/>
    <property type="match status" value="1"/>
</dbReference>
<dbReference type="Pfam" id="PF01179">
    <property type="entry name" value="Cu_amine_oxid"/>
    <property type="match status" value="1"/>
</dbReference>
<evidence type="ECO:0000256" key="2">
    <source>
        <dbReference type="ARBA" id="ARBA00022723"/>
    </source>
</evidence>
<dbReference type="OrthoDB" id="5379943at2759"/>
<name>A0A9D4K9W4_DREPO</name>
<feature type="active site" description="Proton acceptor" evidence="6">
    <location>
        <position position="419"/>
    </location>
</feature>
<keyword evidence="4 8" id="KW-0560">Oxidoreductase</keyword>
<protein>
    <recommendedName>
        <fullName evidence="8">Amine oxidase</fullName>
        <ecNumber evidence="8">1.4.3.-</ecNumber>
    </recommendedName>
</protein>
<evidence type="ECO:0000256" key="8">
    <source>
        <dbReference type="RuleBase" id="RU000672"/>
    </source>
</evidence>
<keyword evidence="13" id="KW-1185">Reference proteome</keyword>
<feature type="transmembrane region" description="Helical" evidence="9">
    <location>
        <begin position="36"/>
        <end position="57"/>
    </location>
</feature>
<comment type="similarity">
    <text evidence="1 8">Belongs to the copper/topaquinone oxidase family.</text>
</comment>
<dbReference type="InterPro" id="IPR015798">
    <property type="entry name" value="Cu_amine_oxidase_C"/>
</dbReference>
<keyword evidence="2 8" id="KW-0479">Metal-binding</keyword>
<dbReference type="PRINTS" id="PR00766">
    <property type="entry name" value="CUDAOXIDASE"/>
</dbReference>
<comment type="PTM">
    <text evidence="7 8">Topaquinone (TPQ) is generated by copper-dependent autoxidation of a specific tyrosyl residue.</text>
</comment>
<dbReference type="PANTHER" id="PTHR10638:SF20">
    <property type="entry name" value="AMINE OXIDASE"/>
    <property type="match status" value="1"/>
</dbReference>
<feature type="domain" description="Copper amine oxidase N2-terminal" evidence="11">
    <location>
        <begin position="96"/>
        <end position="180"/>
    </location>
</feature>
<keyword evidence="5 8" id="KW-0186">Copper</keyword>
<dbReference type="SUPFAM" id="SSF49998">
    <property type="entry name" value="Amine oxidase catalytic domain"/>
    <property type="match status" value="1"/>
</dbReference>
<dbReference type="Proteomes" id="UP000828390">
    <property type="component" value="Unassembled WGS sequence"/>
</dbReference>
<evidence type="ECO:0000313" key="13">
    <source>
        <dbReference type="Proteomes" id="UP000828390"/>
    </source>
</evidence>
<dbReference type="PROSITE" id="PS01164">
    <property type="entry name" value="COPPER_AMINE_OXID_1"/>
    <property type="match status" value="1"/>
</dbReference>
<dbReference type="InterPro" id="IPR016182">
    <property type="entry name" value="Cu_amine_oxidase_N-reg"/>
</dbReference>
<dbReference type="PANTHER" id="PTHR10638">
    <property type="entry name" value="COPPER AMINE OXIDASE"/>
    <property type="match status" value="1"/>
</dbReference>
<gene>
    <name evidence="12" type="ORF">DPMN_108964</name>
</gene>
<reference evidence="12" key="1">
    <citation type="journal article" date="2019" name="bioRxiv">
        <title>The Genome of the Zebra Mussel, Dreissena polymorpha: A Resource for Invasive Species Research.</title>
        <authorList>
            <person name="McCartney M.A."/>
            <person name="Auch B."/>
            <person name="Kono T."/>
            <person name="Mallez S."/>
            <person name="Zhang Y."/>
            <person name="Obille A."/>
            <person name="Becker A."/>
            <person name="Abrahante J.E."/>
            <person name="Garbe J."/>
            <person name="Badalamenti J.P."/>
            <person name="Herman A."/>
            <person name="Mangelson H."/>
            <person name="Liachko I."/>
            <person name="Sullivan S."/>
            <person name="Sone E.D."/>
            <person name="Koren S."/>
            <person name="Silverstein K.A.T."/>
            <person name="Beckman K.B."/>
            <person name="Gohl D.M."/>
        </authorList>
    </citation>
    <scope>NUCLEOTIDE SEQUENCE</scope>
    <source>
        <strain evidence="12">Duluth1</strain>
        <tissue evidence="12">Whole animal</tissue>
    </source>
</reference>
<comment type="caution">
    <text evidence="12">The sequence shown here is derived from an EMBL/GenBank/DDBJ whole genome shotgun (WGS) entry which is preliminary data.</text>
</comment>
<sequence length="821" mass="93675">MKTHRWLEKPLQLKLGAMAEDTKVPKLRRQIGRCRVLVAGLLLLLVAMAIAFGVVVIRLQSNIKELPGTCPESPINKINLDPPAKLPPFHDLSADEIKQVKEFLYRQEDLKIVRPSAIALNTSYIYTMELNIPNKMTTLDFLDNNKSQPRREAKVFIFRGDTSVPSCEEYIVGPLPNPVYKEDAKTRPFQYRPLTGPELVTAIKMLEETINLKASRIISESYGGQLSGDCKDNCLSFGLLTPMSSVVSGQSGSRKMWFFLTPVVEFSSVQPLDFLVLLDLTNIGNYYIDRIYHAGKSFRDLDELVRKYDSGSFVKTRLQYPVVSKELYSTLNRRGTLFPTTPLSPPLQYEPDGKRYSIAGRHIDYMGWSFDVRMAITSGPQLWDVRFQGRRIVYELSLQEIAVYYSANNPAVRFADYVDSIDLLGLKARSLVSGADCPRHSTYISASHSIESMEEPFVVDRAFCVFEHNTGTPLRRHLTSFGTTYKVYEGMEDVVLVVRTINTIVNYDYIFDFVFHQNGALEVKATSTGYILTSFAFPEEEDYGFRLKDNVTGNIHHHMFHFKVDMDINGQENRFETIEITPVDVDNTQWSTGTNSKYSQTKIVRKQMKRESEAVIDYDFSSPKYLTFYNKNVTTTTMVPRAYRLYVQGMSKQTIRRGSGNEPSISWARHQLAVTKRKEDEPRSSSIYACWDAAKPVVNFQSFLDDNEELTDQDQVAWVTMGIHHIPHMEDLPVTPTVGLDLKFFLLPYNYFDEDPAMGSGDAVRIEPKNQMSLSEGLNIFLYGKKENPVCFPRKSTFMDDLNKSPESIFDQPNDDTSYKI</sequence>
<dbReference type="Gene3D" id="3.10.450.40">
    <property type="match status" value="2"/>
</dbReference>
<dbReference type="InterPro" id="IPR049948">
    <property type="entry name" value="Cu_Am_ox_TPQ-bd"/>
</dbReference>
<dbReference type="InterPro" id="IPR000269">
    <property type="entry name" value="Cu_amine_oxidase"/>
</dbReference>
<feature type="domain" description="Copper amine oxidase catalytic" evidence="10">
    <location>
        <begin position="348"/>
        <end position="758"/>
    </location>
</feature>
<evidence type="ECO:0000256" key="5">
    <source>
        <dbReference type="ARBA" id="ARBA00023008"/>
    </source>
</evidence>
<evidence type="ECO:0000256" key="4">
    <source>
        <dbReference type="ARBA" id="ARBA00023002"/>
    </source>
</evidence>
<evidence type="ECO:0000256" key="9">
    <source>
        <dbReference type="SAM" id="Phobius"/>
    </source>
</evidence>
<dbReference type="GO" id="GO:0005886">
    <property type="term" value="C:plasma membrane"/>
    <property type="evidence" value="ECO:0007669"/>
    <property type="project" value="TreeGrafter"/>
</dbReference>
<keyword evidence="3 6" id="KW-0801">TPQ</keyword>
<evidence type="ECO:0000259" key="10">
    <source>
        <dbReference type="Pfam" id="PF01179"/>
    </source>
</evidence>
<evidence type="ECO:0000259" key="11">
    <source>
        <dbReference type="Pfam" id="PF02727"/>
    </source>
</evidence>
<feature type="active site" description="Schiff-base intermediate with substrate; via topaquinone" evidence="6">
    <location>
        <position position="507"/>
    </location>
</feature>
<dbReference type="InterPro" id="IPR049947">
    <property type="entry name" value="Cu_Am_Ox_Cu-bd"/>
</dbReference>
<keyword evidence="9" id="KW-0812">Transmembrane</keyword>
<dbReference type="GO" id="GO:0048038">
    <property type="term" value="F:quinone binding"/>
    <property type="evidence" value="ECO:0007669"/>
    <property type="project" value="InterPro"/>
</dbReference>
<dbReference type="Gene3D" id="2.70.98.20">
    <property type="entry name" value="Copper amine oxidase, catalytic domain"/>
    <property type="match status" value="1"/>
</dbReference>
<dbReference type="EMBL" id="JAIWYP010000004">
    <property type="protein sequence ID" value="KAH3835609.1"/>
    <property type="molecule type" value="Genomic_DNA"/>
</dbReference>
<keyword evidence="9" id="KW-1133">Transmembrane helix</keyword>
<evidence type="ECO:0000256" key="6">
    <source>
        <dbReference type="PIRSR" id="PIRSR600269-50"/>
    </source>
</evidence>
<organism evidence="12 13">
    <name type="scientific">Dreissena polymorpha</name>
    <name type="common">Zebra mussel</name>
    <name type="synonym">Mytilus polymorpha</name>
    <dbReference type="NCBI Taxonomy" id="45954"/>
    <lineage>
        <taxon>Eukaryota</taxon>
        <taxon>Metazoa</taxon>
        <taxon>Spiralia</taxon>
        <taxon>Lophotrochozoa</taxon>
        <taxon>Mollusca</taxon>
        <taxon>Bivalvia</taxon>
        <taxon>Autobranchia</taxon>
        <taxon>Heteroconchia</taxon>
        <taxon>Euheterodonta</taxon>
        <taxon>Imparidentia</taxon>
        <taxon>Neoheterodontei</taxon>
        <taxon>Myida</taxon>
        <taxon>Dreissenoidea</taxon>
        <taxon>Dreissenidae</taxon>
        <taxon>Dreissena</taxon>
    </lineage>
</organism>
<feature type="modified residue" description="2',4',5'-topaquinone" evidence="7">
    <location>
        <position position="507"/>
    </location>
</feature>
<proteinExistence type="inferred from homology"/>